<dbReference type="InterPro" id="IPR011009">
    <property type="entry name" value="Kinase-like_dom_sf"/>
</dbReference>
<evidence type="ECO:0000256" key="6">
    <source>
        <dbReference type="ARBA" id="ARBA00042858"/>
    </source>
</evidence>
<dbReference type="AlphaFoldDB" id="A0A078B0V2"/>
<evidence type="ECO:0000313" key="10">
    <source>
        <dbReference type="Proteomes" id="UP000039865"/>
    </source>
</evidence>
<evidence type="ECO:0000259" key="8">
    <source>
        <dbReference type="PROSITE" id="PS50011"/>
    </source>
</evidence>
<keyword evidence="10" id="KW-1185">Reference proteome</keyword>
<keyword evidence="1 7" id="KW-0547">Nucleotide-binding</keyword>
<sequence length="273" mass="31547">MTSFSTKFQLAEGKVKKFNPSRYQHSVKIGEGSYGMVYKAFDSQQKKQVALKKVKLDDKDSKEGLPHYILREISIMSGTSSHKNIIKLQDIFWDEKGFILQMEYADKGDLLRLFTQADGKLSFTQIRNLFREILQGVQMTSSIQSLWYRAPEALLGNSFYSSAVDCWSLGIILHELIHKTPMYPGTCEIDTIIRIFRHQGTPQFDKILNIENYTYITKDFEIKFPKFESSKTFPNQRRDKVPENLLKIVSGMTTIDPMKRMSCQEALEILGEK</sequence>
<dbReference type="InterPro" id="IPR000719">
    <property type="entry name" value="Prot_kinase_dom"/>
</dbReference>
<feature type="binding site" evidence="7">
    <location>
        <position position="52"/>
    </location>
    <ligand>
        <name>ATP</name>
        <dbReference type="ChEBI" id="CHEBI:30616"/>
    </ligand>
</feature>
<dbReference type="InterPro" id="IPR017441">
    <property type="entry name" value="Protein_kinase_ATP_BS"/>
</dbReference>
<evidence type="ECO:0000256" key="1">
    <source>
        <dbReference type="ARBA" id="ARBA00022741"/>
    </source>
</evidence>
<dbReference type="InParanoid" id="A0A078B0V2"/>
<gene>
    <name evidence="9" type="primary">Contig11008.g11760</name>
    <name evidence="9" type="ORF">STYLEM_17302</name>
</gene>
<dbReference type="PROSITE" id="PS50011">
    <property type="entry name" value="PROTEIN_KINASE_DOM"/>
    <property type="match status" value="1"/>
</dbReference>
<dbReference type="PANTHER" id="PTHR24056">
    <property type="entry name" value="CELL DIVISION PROTEIN KINASE"/>
    <property type="match status" value="1"/>
</dbReference>
<evidence type="ECO:0000256" key="4">
    <source>
        <dbReference type="ARBA" id="ARBA00039612"/>
    </source>
</evidence>
<dbReference type="EMBL" id="CCKQ01016315">
    <property type="protein sequence ID" value="CDW88184.1"/>
    <property type="molecule type" value="Genomic_DNA"/>
</dbReference>
<dbReference type="Proteomes" id="UP000039865">
    <property type="component" value="Unassembled WGS sequence"/>
</dbReference>
<evidence type="ECO:0000256" key="2">
    <source>
        <dbReference type="ARBA" id="ARBA00022840"/>
    </source>
</evidence>
<dbReference type="SUPFAM" id="SSF56112">
    <property type="entry name" value="Protein kinase-like (PK-like)"/>
    <property type="match status" value="1"/>
</dbReference>
<accession>A0A078B0V2</accession>
<dbReference type="PROSITE" id="PS00107">
    <property type="entry name" value="PROTEIN_KINASE_ATP"/>
    <property type="match status" value="1"/>
</dbReference>
<protein>
    <recommendedName>
        <fullName evidence="4">Cyclin-dependent kinase 2 homolog</fullName>
    </recommendedName>
    <alternativeName>
        <fullName evidence="5">Cell division control protein 2 homolog</fullName>
    </alternativeName>
    <alternativeName>
        <fullName evidence="6">cdc2-related kinase 2</fullName>
    </alternativeName>
</protein>
<comment type="subunit">
    <text evidence="3">May form a complex composed of at least the catalytic subunit CRK2 and a cyclin.</text>
</comment>
<keyword evidence="9" id="KW-0418">Kinase</keyword>
<feature type="domain" description="Protein kinase" evidence="8">
    <location>
        <begin position="23"/>
        <end position="273"/>
    </location>
</feature>
<dbReference type="GO" id="GO:0005634">
    <property type="term" value="C:nucleus"/>
    <property type="evidence" value="ECO:0007669"/>
    <property type="project" value="TreeGrafter"/>
</dbReference>
<dbReference type="Gene3D" id="1.10.510.10">
    <property type="entry name" value="Transferase(Phosphotransferase) domain 1"/>
    <property type="match status" value="2"/>
</dbReference>
<keyword evidence="9" id="KW-0808">Transferase</keyword>
<organism evidence="9 10">
    <name type="scientific">Stylonychia lemnae</name>
    <name type="common">Ciliate</name>
    <dbReference type="NCBI Taxonomy" id="5949"/>
    <lineage>
        <taxon>Eukaryota</taxon>
        <taxon>Sar</taxon>
        <taxon>Alveolata</taxon>
        <taxon>Ciliophora</taxon>
        <taxon>Intramacronucleata</taxon>
        <taxon>Spirotrichea</taxon>
        <taxon>Stichotrichia</taxon>
        <taxon>Sporadotrichida</taxon>
        <taxon>Oxytrichidae</taxon>
        <taxon>Stylonychinae</taxon>
        <taxon>Stylonychia</taxon>
    </lineage>
</organism>
<evidence type="ECO:0000313" key="9">
    <source>
        <dbReference type="EMBL" id="CDW88184.1"/>
    </source>
</evidence>
<evidence type="ECO:0000256" key="7">
    <source>
        <dbReference type="PROSITE-ProRule" id="PRU10141"/>
    </source>
</evidence>
<name>A0A078B0V2_STYLE</name>
<keyword evidence="2 7" id="KW-0067">ATP-binding</keyword>
<dbReference type="Pfam" id="PF00069">
    <property type="entry name" value="Pkinase"/>
    <property type="match status" value="2"/>
</dbReference>
<dbReference type="GO" id="GO:0005524">
    <property type="term" value="F:ATP binding"/>
    <property type="evidence" value="ECO:0007669"/>
    <property type="project" value="UniProtKB-UniRule"/>
</dbReference>
<reference evidence="9 10" key="1">
    <citation type="submission" date="2014-06" db="EMBL/GenBank/DDBJ databases">
        <authorList>
            <person name="Swart Estienne"/>
        </authorList>
    </citation>
    <scope>NUCLEOTIDE SEQUENCE [LARGE SCALE GENOMIC DNA]</scope>
    <source>
        <strain evidence="9 10">130c</strain>
    </source>
</reference>
<proteinExistence type="predicted"/>
<dbReference type="InterPro" id="IPR050108">
    <property type="entry name" value="CDK"/>
</dbReference>
<dbReference type="GO" id="GO:0004674">
    <property type="term" value="F:protein serine/threonine kinase activity"/>
    <property type="evidence" value="ECO:0007669"/>
    <property type="project" value="TreeGrafter"/>
</dbReference>
<evidence type="ECO:0000256" key="3">
    <source>
        <dbReference type="ARBA" id="ARBA00038543"/>
    </source>
</evidence>
<evidence type="ECO:0000256" key="5">
    <source>
        <dbReference type="ARBA" id="ARBA00041902"/>
    </source>
</evidence>